<comment type="caution">
    <text evidence="1">The sequence shown here is derived from an EMBL/GenBank/DDBJ whole genome shotgun (WGS) entry which is preliminary data.</text>
</comment>
<dbReference type="Proteomes" id="UP000828048">
    <property type="component" value="Chromosome 11"/>
</dbReference>
<proteinExistence type="predicted"/>
<protein>
    <submittedName>
        <fullName evidence="1">Uncharacterized protein</fullName>
    </submittedName>
</protein>
<organism evidence="1 2">
    <name type="scientific">Vaccinium darrowii</name>
    <dbReference type="NCBI Taxonomy" id="229202"/>
    <lineage>
        <taxon>Eukaryota</taxon>
        <taxon>Viridiplantae</taxon>
        <taxon>Streptophyta</taxon>
        <taxon>Embryophyta</taxon>
        <taxon>Tracheophyta</taxon>
        <taxon>Spermatophyta</taxon>
        <taxon>Magnoliopsida</taxon>
        <taxon>eudicotyledons</taxon>
        <taxon>Gunneridae</taxon>
        <taxon>Pentapetalae</taxon>
        <taxon>asterids</taxon>
        <taxon>Ericales</taxon>
        <taxon>Ericaceae</taxon>
        <taxon>Vaccinioideae</taxon>
        <taxon>Vaccinieae</taxon>
        <taxon>Vaccinium</taxon>
    </lineage>
</organism>
<gene>
    <name evidence="1" type="ORF">Vadar_028231</name>
</gene>
<evidence type="ECO:0000313" key="2">
    <source>
        <dbReference type="Proteomes" id="UP000828048"/>
    </source>
</evidence>
<name>A0ACB7YRE2_9ERIC</name>
<accession>A0ACB7YRE2</accession>
<sequence length="367" mass="41402">MRFGRKIDRIDFPQAKCLRLRHLRHLERLFADNYGFVSLFPQKVTFPSLELLELQGLQNLGDVWGSELLDFSFSKLKELEVEDCGSLTDLFPPSMAGGLVNLQKLVIKNCQKMKAVVGREEEIEDGQGRAIEKTPFPQLIVLELHRLPNLSRFCYFTHSIESQLRRIYISDCPSMEAFSLGNVSAPNLSLPRISWNGNLNNAIQLLQEGLGREKIVINVATEKPKPCSRAVKIAVGIPGVESVTFSEQDKNHLVVTGDGIDVMALMHKLRKKVRHSYLLSVGQNELLMDYGSNRDNNVIHNVIQPSGYNRCNPYAYGPGHEYETAIQNLYSYGSGHGYDTRSQNSYAYGPGYGYETKSQTQDSCYIM</sequence>
<dbReference type="EMBL" id="CM037161">
    <property type="protein sequence ID" value="KAH7855734.1"/>
    <property type="molecule type" value="Genomic_DNA"/>
</dbReference>
<reference evidence="1 2" key="1">
    <citation type="journal article" date="2021" name="Hortic Res">
        <title>High-quality reference genome and annotation aids understanding of berry development for evergreen blueberry (Vaccinium darrowii).</title>
        <authorList>
            <person name="Yu J."/>
            <person name="Hulse-Kemp A.M."/>
            <person name="Babiker E."/>
            <person name="Staton M."/>
        </authorList>
    </citation>
    <scope>NUCLEOTIDE SEQUENCE [LARGE SCALE GENOMIC DNA]</scope>
    <source>
        <strain evidence="2">cv. NJ 8807/NJ 8810</strain>
        <tissue evidence="1">Young leaf</tissue>
    </source>
</reference>
<evidence type="ECO:0000313" key="1">
    <source>
        <dbReference type="EMBL" id="KAH7855734.1"/>
    </source>
</evidence>
<keyword evidence="2" id="KW-1185">Reference proteome</keyword>